<reference evidence="1 2" key="1">
    <citation type="journal article" date="2016" name="Mol. Biol. Evol.">
        <title>Comparative Genomics of Early-Diverging Mushroom-Forming Fungi Provides Insights into the Origins of Lignocellulose Decay Capabilities.</title>
        <authorList>
            <person name="Nagy L.G."/>
            <person name="Riley R."/>
            <person name="Tritt A."/>
            <person name="Adam C."/>
            <person name="Daum C."/>
            <person name="Floudas D."/>
            <person name="Sun H."/>
            <person name="Yadav J.S."/>
            <person name="Pangilinan J."/>
            <person name="Larsson K.H."/>
            <person name="Matsuura K."/>
            <person name="Barry K."/>
            <person name="Labutti K."/>
            <person name="Kuo R."/>
            <person name="Ohm R.A."/>
            <person name="Bhattacharya S.S."/>
            <person name="Shirouzu T."/>
            <person name="Yoshinaga Y."/>
            <person name="Martin F.M."/>
            <person name="Grigoriev I.V."/>
            <person name="Hibbett D.S."/>
        </authorList>
    </citation>
    <scope>NUCLEOTIDE SEQUENCE [LARGE SCALE GENOMIC DNA]</scope>
    <source>
        <strain evidence="1 2">TUFC12733</strain>
    </source>
</reference>
<gene>
    <name evidence="1" type="ORF">CALVIDRAFT_536865</name>
</gene>
<organism evidence="1 2">
    <name type="scientific">Calocera viscosa (strain TUFC12733)</name>
    <dbReference type="NCBI Taxonomy" id="1330018"/>
    <lineage>
        <taxon>Eukaryota</taxon>
        <taxon>Fungi</taxon>
        <taxon>Dikarya</taxon>
        <taxon>Basidiomycota</taxon>
        <taxon>Agaricomycotina</taxon>
        <taxon>Dacrymycetes</taxon>
        <taxon>Dacrymycetales</taxon>
        <taxon>Dacrymycetaceae</taxon>
        <taxon>Calocera</taxon>
    </lineage>
</organism>
<protein>
    <submittedName>
        <fullName evidence="1">Uncharacterized protein</fullName>
    </submittedName>
</protein>
<proteinExistence type="predicted"/>
<sequence length="78" mass="9309">MTFVSDLLRCPHLKTEHPDIPWRLLMLQSEDAASQWSANKDAYEMQSTRRTPKELEEYKERREVLMDWKSLHSGPSLY</sequence>
<name>A0A167MPR7_CALVF</name>
<evidence type="ECO:0000313" key="1">
    <source>
        <dbReference type="EMBL" id="KZO96941.1"/>
    </source>
</evidence>
<dbReference type="AlphaFoldDB" id="A0A167MPR7"/>
<dbReference type="Proteomes" id="UP000076738">
    <property type="component" value="Unassembled WGS sequence"/>
</dbReference>
<keyword evidence="2" id="KW-1185">Reference proteome</keyword>
<accession>A0A167MPR7</accession>
<evidence type="ECO:0000313" key="2">
    <source>
        <dbReference type="Proteomes" id="UP000076738"/>
    </source>
</evidence>
<dbReference type="EMBL" id="KV417282">
    <property type="protein sequence ID" value="KZO96941.1"/>
    <property type="molecule type" value="Genomic_DNA"/>
</dbReference>